<dbReference type="AlphaFoldDB" id="A0A0B7AEF3"/>
<name>A0A0B7AEF3_9EUPU</name>
<proteinExistence type="predicted"/>
<accession>A0A0B7AEF3</accession>
<sequence>IVTTNKINGGRKRERSGQIHFMAQKKCQHLNQLYSRQMFVEINEIAYARI</sequence>
<organism evidence="1">
    <name type="scientific">Arion vulgaris</name>
    <dbReference type="NCBI Taxonomy" id="1028688"/>
    <lineage>
        <taxon>Eukaryota</taxon>
        <taxon>Metazoa</taxon>
        <taxon>Spiralia</taxon>
        <taxon>Lophotrochozoa</taxon>
        <taxon>Mollusca</taxon>
        <taxon>Gastropoda</taxon>
        <taxon>Heterobranchia</taxon>
        <taxon>Euthyneura</taxon>
        <taxon>Panpulmonata</taxon>
        <taxon>Eupulmonata</taxon>
        <taxon>Stylommatophora</taxon>
        <taxon>Helicina</taxon>
        <taxon>Arionoidea</taxon>
        <taxon>Arionidae</taxon>
        <taxon>Arion</taxon>
    </lineage>
</organism>
<evidence type="ECO:0000313" key="1">
    <source>
        <dbReference type="EMBL" id="CEK78335.1"/>
    </source>
</evidence>
<protein>
    <submittedName>
        <fullName evidence="1">Uncharacterized protein</fullName>
    </submittedName>
</protein>
<feature type="non-terminal residue" evidence="1">
    <location>
        <position position="1"/>
    </location>
</feature>
<reference evidence="1" key="1">
    <citation type="submission" date="2014-12" db="EMBL/GenBank/DDBJ databases">
        <title>Insight into the proteome of Arion vulgaris.</title>
        <authorList>
            <person name="Aradska J."/>
            <person name="Bulat T."/>
            <person name="Smidak R."/>
            <person name="Sarate P."/>
            <person name="Gangsoo J."/>
            <person name="Sialana F."/>
            <person name="Bilban M."/>
            <person name="Lubec G."/>
        </authorList>
    </citation>
    <scope>NUCLEOTIDE SEQUENCE</scope>
    <source>
        <tissue evidence="1">Skin</tissue>
    </source>
</reference>
<dbReference type="EMBL" id="HACG01031470">
    <property type="protein sequence ID" value="CEK78335.1"/>
    <property type="molecule type" value="Transcribed_RNA"/>
</dbReference>
<gene>
    <name evidence="1" type="primary">ORF109602</name>
</gene>